<evidence type="ECO:0000256" key="1">
    <source>
        <dbReference type="ARBA" id="ARBA00009477"/>
    </source>
</evidence>
<dbReference type="RefSeq" id="WP_026726773.1">
    <property type="nucleotide sequence ID" value="NZ_CP121446.1"/>
</dbReference>
<dbReference type="Proteomes" id="UP000536509">
    <property type="component" value="Unassembled WGS sequence"/>
</dbReference>
<feature type="domain" description="Heavy metal binding" evidence="3">
    <location>
        <begin position="49"/>
        <end position="75"/>
    </location>
</feature>
<dbReference type="GO" id="GO:0046914">
    <property type="term" value="F:transition metal ion binding"/>
    <property type="evidence" value="ECO:0007669"/>
    <property type="project" value="TreeGrafter"/>
</dbReference>
<sequence>MKNLNQIGIFLLLSLIFTACNSSKKEDHSQHENKKEDHSQHDKNKETTFYTCSMDPQVKEDKPGKCPICHMELTPIKQDDSEVNQISLSKQQIQLGNITTQVIGQTQNNLEQNYTGVLTFNQEKSKTFSSKAMGRIEKLYFKSTGDYLSKNQPVFQLYSEDIAIAKQDYYTAFKQLEMPGNFGKNAKNIMNAAKQKLLFYGLSNTQIENIKSNKDVSPYTTFYSTVSGTVSEISTAEGSYIMEGEPIIKVTDLNKLWLETQVNINYFKSLKIGQIATITFVDFPDKSISAKISFINPEINPETRLLLIRFEIPNQNLILKPGMQAIAKLMISGGKGIYIPTDAVIREENASYIWVEKKPGVYENLMVETGIETNGLIEIKTKIANGQKVVITGAYAINSEYKFRKGSNPMEGMKM</sequence>
<feature type="domain" description="CusB-like beta-barrel" evidence="5">
    <location>
        <begin position="255"/>
        <end position="329"/>
    </location>
</feature>
<evidence type="ECO:0000259" key="4">
    <source>
        <dbReference type="Pfam" id="PF25919"/>
    </source>
</evidence>
<dbReference type="InterPro" id="IPR051909">
    <property type="entry name" value="MFP_Cation_Efflux"/>
</dbReference>
<keyword evidence="7" id="KW-1185">Reference proteome</keyword>
<keyword evidence="2" id="KW-0813">Transport</keyword>
<dbReference type="GO" id="GO:0030288">
    <property type="term" value="C:outer membrane-bounded periplasmic space"/>
    <property type="evidence" value="ECO:0007669"/>
    <property type="project" value="TreeGrafter"/>
</dbReference>
<evidence type="ECO:0000259" key="3">
    <source>
        <dbReference type="Pfam" id="PF19335"/>
    </source>
</evidence>
<dbReference type="Pfam" id="PF19335">
    <property type="entry name" value="HMBD"/>
    <property type="match status" value="1"/>
</dbReference>
<dbReference type="PANTHER" id="PTHR30097">
    <property type="entry name" value="CATION EFFLUX SYSTEM PROTEIN CUSB"/>
    <property type="match status" value="1"/>
</dbReference>
<dbReference type="NCBIfam" id="TIGR01730">
    <property type="entry name" value="RND_mfp"/>
    <property type="match status" value="1"/>
</dbReference>
<dbReference type="SUPFAM" id="SSF111369">
    <property type="entry name" value="HlyD-like secretion proteins"/>
    <property type="match status" value="1"/>
</dbReference>
<comment type="caution">
    <text evidence="6">The sequence shown here is derived from an EMBL/GenBank/DDBJ whole genome shotgun (WGS) entry which is preliminary data.</text>
</comment>
<evidence type="ECO:0000259" key="5">
    <source>
        <dbReference type="Pfam" id="PF25954"/>
    </source>
</evidence>
<protein>
    <submittedName>
        <fullName evidence="6">Efflux RND transporter periplasmic adaptor subunit</fullName>
    </submittedName>
</protein>
<dbReference type="InterPro" id="IPR006143">
    <property type="entry name" value="RND_pump_MFP"/>
</dbReference>
<dbReference type="PANTHER" id="PTHR30097:SF15">
    <property type="entry name" value="CATION EFFLUX SYSTEM PROTEIN CUSB"/>
    <property type="match status" value="1"/>
</dbReference>
<dbReference type="InterPro" id="IPR058790">
    <property type="entry name" value="BSH_CusB"/>
</dbReference>
<dbReference type="InterPro" id="IPR045800">
    <property type="entry name" value="HMBD"/>
</dbReference>
<dbReference type="PROSITE" id="PS51257">
    <property type="entry name" value="PROKAR_LIPOPROTEIN"/>
    <property type="match status" value="1"/>
</dbReference>
<dbReference type="EMBL" id="JABEVX010000002">
    <property type="protein sequence ID" value="NNT71607.1"/>
    <property type="molecule type" value="Genomic_DNA"/>
</dbReference>
<dbReference type="Pfam" id="PF25919">
    <property type="entry name" value="BSH_CusB"/>
    <property type="match status" value="1"/>
</dbReference>
<dbReference type="GO" id="GO:0015679">
    <property type="term" value="P:plasma membrane copper ion transport"/>
    <property type="evidence" value="ECO:0007669"/>
    <property type="project" value="TreeGrafter"/>
</dbReference>
<dbReference type="GO" id="GO:0022857">
    <property type="term" value="F:transmembrane transporter activity"/>
    <property type="evidence" value="ECO:0007669"/>
    <property type="project" value="InterPro"/>
</dbReference>
<dbReference type="Pfam" id="PF25954">
    <property type="entry name" value="Beta-barrel_RND_2"/>
    <property type="match status" value="1"/>
</dbReference>
<gene>
    <name evidence="6" type="ORF">HKT18_05180</name>
</gene>
<organism evidence="6 7">
    <name type="scientific">Flavobacterium rivulicola</name>
    <dbReference type="NCBI Taxonomy" id="2732161"/>
    <lineage>
        <taxon>Bacteria</taxon>
        <taxon>Pseudomonadati</taxon>
        <taxon>Bacteroidota</taxon>
        <taxon>Flavobacteriia</taxon>
        <taxon>Flavobacteriales</taxon>
        <taxon>Flavobacteriaceae</taxon>
        <taxon>Flavobacterium</taxon>
    </lineage>
</organism>
<reference evidence="6 7" key="1">
    <citation type="submission" date="2020-05" db="EMBL/GenBank/DDBJ databases">
        <title>Draft genome of Flavobacterium sp. IMCC34852.</title>
        <authorList>
            <person name="Song J."/>
            <person name="Cho J.-C."/>
        </authorList>
    </citation>
    <scope>NUCLEOTIDE SEQUENCE [LARGE SCALE GENOMIC DNA]</scope>
    <source>
        <strain evidence="6 7">IMCC34852</strain>
    </source>
</reference>
<evidence type="ECO:0000313" key="6">
    <source>
        <dbReference type="EMBL" id="NNT71607.1"/>
    </source>
</evidence>
<evidence type="ECO:0000256" key="2">
    <source>
        <dbReference type="ARBA" id="ARBA00022448"/>
    </source>
</evidence>
<dbReference type="Gene3D" id="2.40.420.20">
    <property type="match status" value="1"/>
</dbReference>
<dbReference type="AlphaFoldDB" id="A0A7Y3R836"/>
<dbReference type="FunFam" id="2.40.30.170:FF:000010">
    <property type="entry name" value="Efflux RND transporter periplasmic adaptor subunit"/>
    <property type="match status" value="1"/>
</dbReference>
<evidence type="ECO:0000313" key="7">
    <source>
        <dbReference type="Proteomes" id="UP000536509"/>
    </source>
</evidence>
<proteinExistence type="inferred from homology"/>
<comment type="similarity">
    <text evidence="1">Belongs to the membrane fusion protein (MFP) (TC 8.A.1) family.</text>
</comment>
<dbReference type="GO" id="GO:0060003">
    <property type="term" value="P:copper ion export"/>
    <property type="evidence" value="ECO:0007669"/>
    <property type="project" value="TreeGrafter"/>
</dbReference>
<feature type="domain" description="CusB-like barrel-sandwich hybrid" evidence="4">
    <location>
        <begin position="129"/>
        <end position="250"/>
    </location>
</feature>
<dbReference type="Gene3D" id="2.40.30.170">
    <property type="match status" value="1"/>
</dbReference>
<dbReference type="InterPro" id="IPR058792">
    <property type="entry name" value="Beta-barrel_RND_2"/>
</dbReference>
<name>A0A7Y3R836_9FLAO</name>
<dbReference type="GO" id="GO:0016020">
    <property type="term" value="C:membrane"/>
    <property type="evidence" value="ECO:0007669"/>
    <property type="project" value="InterPro"/>
</dbReference>
<accession>A0A7Y3R836</accession>